<evidence type="ECO:0000313" key="1">
    <source>
        <dbReference type="EMBL" id="MFC3848573.1"/>
    </source>
</evidence>
<evidence type="ECO:0000313" key="2">
    <source>
        <dbReference type="Proteomes" id="UP001595751"/>
    </source>
</evidence>
<accession>A0ABV7ZJ46</accession>
<sequence length="340" mass="35080">MTAFRGLGPMPGTDVRAAAEILAGECGAAPHLPILADRGLGADAIGRTGAICADLDLDAGPRSWRIADRGGRAVSLAADHLERDLDACEEFWGTTPETVTVPIVGPWTLAAAIELPGGHRMLVDRGAVAYLAASLAEGLAAHVAEVRRRFGAEVGVVMHEPAAPAVAAGLVEGAVAGTTLPAVGYREMAEQWRTLTDDAAGLPGITLALPGIGASLEKALPESGASGLALPIGKIRGSEMLDRVGRLRAAGLDLTLGAVPARPGATDEHTGAHLEPDARDIAERIARLWDELSFPRVDLVDHVDITVDRDFAAAPASWVAPAYAGGRRTAELISRAAGDL</sequence>
<dbReference type="RefSeq" id="WP_290292425.1">
    <property type="nucleotide sequence ID" value="NZ_CP047211.1"/>
</dbReference>
<reference evidence="2" key="1">
    <citation type="journal article" date="2019" name="Int. J. Syst. Evol. Microbiol.">
        <title>The Global Catalogue of Microorganisms (GCM) 10K type strain sequencing project: providing services to taxonomists for standard genome sequencing and annotation.</title>
        <authorList>
            <consortium name="The Broad Institute Genomics Platform"/>
            <consortium name="The Broad Institute Genome Sequencing Center for Infectious Disease"/>
            <person name="Wu L."/>
            <person name="Ma J."/>
        </authorList>
    </citation>
    <scope>NUCLEOTIDE SEQUENCE [LARGE SCALE GENOMIC DNA]</scope>
    <source>
        <strain evidence="2">CCUG 53252</strain>
    </source>
</reference>
<protein>
    <submittedName>
        <fullName evidence="1">Methionine synthase</fullName>
    </submittedName>
</protein>
<comment type="caution">
    <text evidence="1">The sequence shown here is derived from an EMBL/GenBank/DDBJ whole genome shotgun (WGS) entry which is preliminary data.</text>
</comment>
<organism evidence="1 2">
    <name type="scientific">Corynebacterium hansenii</name>
    <dbReference type="NCBI Taxonomy" id="394964"/>
    <lineage>
        <taxon>Bacteria</taxon>
        <taxon>Bacillati</taxon>
        <taxon>Actinomycetota</taxon>
        <taxon>Actinomycetes</taxon>
        <taxon>Mycobacteriales</taxon>
        <taxon>Corynebacteriaceae</taxon>
        <taxon>Corynebacterium</taxon>
    </lineage>
</organism>
<name>A0ABV7ZJ46_9CORY</name>
<proteinExistence type="predicted"/>
<gene>
    <name evidence="1" type="ORF">ACFORJ_00110</name>
</gene>
<dbReference type="EMBL" id="JBHRZN010000001">
    <property type="protein sequence ID" value="MFC3848573.1"/>
    <property type="molecule type" value="Genomic_DNA"/>
</dbReference>
<keyword evidence="2" id="KW-1185">Reference proteome</keyword>
<dbReference type="Proteomes" id="UP001595751">
    <property type="component" value="Unassembled WGS sequence"/>
</dbReference>